<dbReference type="SUPFAM" id="SSF56672">
    <property type="entry name" value="DNA/RNA polymerases"/>
    <property type="match status" value="1"/>
</dbReference>
<dbReference type="EMBL" id="BSXT01001945">
    <property type="protein sequence ID" value="GMF46200.1"/>
    <property type="molecule type" value="Genomic_DNA"/>
</dbReference>
<dbReference type="Pfam" id="PF07727">
    <property type="entry name" value="RVT_2"/>
    <property type="match status" value="1"/>
</dbReference>
<comment type="caution">
    <text evidence="5">The sequence shown here is derived from an EMBL/GenBank/DDBJ whole genome shotgun (WGS) entry which is preliminary data.</text>
</comment>
<reference evidence="5" key="1">
    <citation type="submission" date="2023-04" db="EMBL/GenBank/DDBJ databases">
        <title>Phytophthora fragariaefolia NBRC 109709.</title>
        <authorList>
            <person name="Ichikawa N."/>
            <person name="Sato H."/>
            <person name="Tonouchi N."/>
        </authorList>
    </citation>
    <scope>NUCLEOTIDE SEQUENCE</scope>
    <source>
        <strain evidence="5">NBRC 109709</strain>
    </source>
</reference>
<dbReference type="GO" id="GO:0015074">
    <property type="term" value="P:DNA integration"/>
    <property type="evidence" value="ECO:0007669"/>
    <property type="project" value="InterPro"/>
</dbReference>
<feature type="domain" description="Integrase catalytic" evidence="4">
    <location>
        <begin position="290"/>
        <end position="460"/>
    </location>
</feature>
<dbReference type="PROSITE" id="PS50994">
    <property type="entry name" value="INTEGRASE"/>
    <property type="match status" value="1"/>
</dbReference>
<name>A0A9W6XUN1_9STRA</name>
<dbReference type="Pfam" id="PF25597">
    <property type="entry name" value="SH3_retrovirus"/>
    <property type="match status" value="1"/>
</dbReference>
<keyword evidence="1" id="KW-0479">Metal-binding</keyword>
<dbReference type="AlphaFoldDB" id="A0A9W6XUN1"/>
<dbReference type="Gene3D" id="3.30.420.10">
    <property type="entry name" value="Ribonuclease H-like superfamily/Ribonuclease H"/>
    <property type="match status" value="2"/>
</dbReference>
<evidence type="ECO:0000259" key="4">
    <source>
        <dbReference type="PROSITE" id="PS50994"/>
    </source>
</evidence>
<protein>
    <submittedName>
        <fullName evidence="5">Unnamed protein product</fullName>
    </submittedName>
</protein>
<dbReference type="GO" id="GO:0003676">
    <property type="term" value="F:nucleic acid binding"/>
    <property type="evidence" value="ECO:0007669"/>
    <property type="project" value="InterPro"/>
</dbReference>
<dbReference type="InterPro" id="IPR012337">
    <property type="entry name" value="RNaseH-like_sf"/>
</dbReference>
<keyword evidence="2" id="KW-0378">Hydrolase</keyword>
<sequence length="1155" mass="130203">MDTVVNALNADATGKAQAAGKEPDGDVAMEEQPGVDSNQAIAETTKSFAGMLTELEKKVRSLYPYLLDDEMYLTSNAWVLDSGCEHGLTSEMARFVRKGANTQYMFTFAQGSKHSNTHLGTIKLYLHGPLGIRPFLFENIALVPNATSNILSEFWLRRGGYQILGSPTGEYKFVLFKNELVFVANAINGAYYIQNKTLHERQLLCNAVKQEPCKLLAHLNDKRFERTLQEWHVKLGHLNKDAVIAMLSANLVAGMPKLPASGLRKIPFFCTTCAEMKKRRMSYRNAKGSRDKHPISTIHMDTNGPIKTMGVYGSCGKIKYFLSIIDDNTSWRWTYVLRNKKEVFKKVEELLLQLEREGKFTIRRIRSDGGTEFVNAAFKSFCKSKGIVFQTSNAYSPEENGAAERDHQSKLDRVRCALKDAGMAHKWWPEALMYMTYVQNRTSMARLGNKTPYEMVYGTPPNVSKLPVWGSVCFAHIPVALRKDKKLSARAVKRRFLGMSEETKGYRLWDMYNNKHIQSRDVLFDTTNIATLVQRAFGGTDEALTIESAARELPAAEEADALATESTGAVGAGEPEKGSTSAVGAEEPAQTSNPAVGVKKRRQILGLSVLPAMLEHNVAQDILEHKVPTPRSLKDALSGPYREQWKQALELEYDSLIENGTWRLVRLPPGRKALPCHWVLVVKYNADGTVERFKARLVAQGNHQEFGVDCDEVYAPVARFESLRLVLAIGTILDCHIHQMDVHTAFLNGTMDGEQKIYMRQPHGFAKRGHEHLVCELQKSIYGLKQAPRIWYRVLHTFLTSMGFARCHKEFCIYVQKVGEEWIIVVVYVDDLTIMSRDMRLINRLKAELSNRFKMKDLGDIHYILKMEVHRNRDQRVMMISQRKYIAELITKYKLGECAPVMTPQVPGLVLEPETKLSAEQIAAQPFDFRGIVGSLQYLVRGTRPDIANAVRELSKFLSCYNRTHWDAARRVLKYLKGTSTYGLFLDGKTRDVTYEVYTDASFACQSKERKSVTGYVIQMAGASVSWCSSKQGGVSLSTAEAELIALSEGAKESEWLWHLLGEMGFPQKVPVQVWCDSNAAISIVKTPGNHKANKHIEIRYLFTRDLVELGRLKIAYCSTTEMTADILTKALPTKQFLKLREKLGVRELKLSPST</sequence>
<evidence type="ECO:0000256" key="3">
    <source>
        <dbReference type="SAM" id="MobiDB-lite"/>
    </source>
</evidence>
<dbReference type="PANTHER" id="PTHR42648:SF24">
    <property type="entry name" value="INTEGRASE CATALYTIC DOMAIN-CONTAINING PROTEIN"/>
    <property type="match status" value="1"/>
</dbReference>
<dbReference type="PANTHER" id="PTHR42648">
    <property type="entry name" value="TRANSPOSASE, PUTATIVE-RELATED"/>
    <property type="match status" value="1"/>
</dbReference>
<dbReference type="CDD" id="cd09272">
    <property type="entry name" value="RNase_HI_RT_Ty1"/>
    <property type="match status" value="1"/>
</dbReference>
<dbReference type="GO" id="GO:0016787">
    <property type="term" value="F:hydrolase activity"/>
    <property type="evidence" value="ECO:0007669"/>
    <property type="project" value="UniProtKB-KW"/>
</dbReference>
<dbReference type="GO" id="GO:0046872">
    <property type="term" value="F:metal ion binding"/>
    <property type="evidence" value="ECO:0007669"/>
    <property type="project" value="UniProtKB-KW"/>
</dbReference>
<dbReference type="Pfam" id="PF00665">
    <property type="entry name" value="rve"/>
    <property type="match status" value="1"/>
</dbReference>
<dbReference type="InterPro" id="IPR036397">
    <property type="entry name" value="RNaseH_sf"/>
</dbReference>
<dbReference type="InterPro" id="IPR013103">
    <property type="entry name" value="RVT_2"/>
</dbReference>
<dbReference type="OrthoDB" id="158631at2759"/>
<dbReference type="InterPro" id="IPR043502">
    <property type="entry name" value="DNA/RNA_pol_sf"/>
</dbReference>
<dbReference type="InterPro" id="IPR039537">
    <property type="entry name" value="Retrotran_Ty1/copia-like"/>
</dbReference>
<evidence type="ECO:0000313" key="5">
    <source>
        <dbReference type="EMBL" id="GMF46200.1"/>
    </source>
</evidence>
<evidence type="ECO:0000256" key="2">
    <source>
        <dbReference type="ARBA" id="ARBA00022801"/>
    </source>
</evidence>
<proteinExistence type="predicted"/>
<organism evidence="5 6">
    <name type="scientific">Phytophthora fragariaefolia</name>
    <dbReference type="NCBI Taxonomy" id="1490495"/>
    <lineage>
        <taxon>Eukaryota</taxon>
        <taxon>Sar</taxon>
        <taxon>Stramenopiles</taxon>
        <taxon>Oomycota</taxon>
        <taxon>Peronosporomycetes</taxon>
        <taxon>Peronosporales</taxon>
        <taxon>Peronosporaceae</taxon>
        <taxon>Phytophthora</taxon>
    </lineage>
</organism>
<evidence type="ECO:0000256" key="1">
    <source>
        <dbReference type="ARBA" id="ARBA00022723"/>
    </source>
</evidence>
<feature type="region of interest" description="Disordered" evidence="3">
    <location>
        <begin position="559"/>
        <end position="596"/>
    </location>
</feature>
<dbReference type="Proteomes" id="UP001165121">
    <property type="component" value="Unassembled WGS sequence"/>
</dbReference>
<dbReference type="InterPro" id="IPR057670">
    <property type="entry name" value="SH3_retrovirus"/>
</dbReference>
<dbReference type="InterPro" id="IPR001584">
    <property type="entry name" value="Integrase_cat-core"/>
</dbReference>
<dbReference type="SUPFAM" id="SSF53098">
    <property type="entry name" value="Ribonuclease H-like"/>
    <property type="match status" value="1"/>
</dbReference>
<evidence type="ECO:0000313" key="6">
    <source>
        <dbReference type="Proteomes" id="UP001165121"/>
    </source>
</evidence>
<accession>A0A9W6XUN1</accession>
<gene>
    <name evidence="5" type="ORF">Pfra01_001690000</name>
</gene>
<keyword evidence="6" id="KW-1185">Reference proteome</keyword>